<dbReference type="Proteomes" id="UP000294656">
    <property type="component" value="Unassembled WGS sequence"/>
</dbReference>
<dbReference type="InterPro" id="IPR058031">
    <property type="entry name" value="AAA_lid_NorR"/>
</dbReference>
<dbReference type="InterPro" id="IPR027417">
    <property type="entry name" value="P-loop_NTPase"/>
</dbReference>
<evidence type="ECO:0000256" key="4">
    <source>
        <dbReference type="ARBA" id="ARBA00023125"/>
    </source>
</evidence>
<dbReference type="PROSITE" id="PS00688">
    <property type="entry name" value="SIGMA54_INTERACT_3"/>
    <property type="match status" value="1"/>
</dbReference>
<dbReference type="AlphaFoldDB" id="A0A4R6M9Q1"/>
<dbReference type="SMART" id="SM00382">
    <property type="entry name" value="AAA"/>
    <property type="match status" value="1"/>
</dbReference>
<comment type="caution">
    <text evidence="7">The sequence shown here is derived from an EMBL/GenBank/DDBJ whole genome shotgun (WGS) entry which is preliminary data.</text>
</comment>
<dbReference type="GO" id="GO:0003677">
    <property type="term" value="F:DNA binding"/>
    <property type="evidence" value="ECO:0007669"/>
    <property type="project" value="UniProtKB-KW"/>
</dbReference>
<dbReference type="PROSITE" id="PS00676">
    <property type="entry name" value="SIGMA54_INTERACT_2"/>
    <property type="match status" value="1"/>
</dbReference>
<dbReference type="CDD" id="cd00009">
    <property type="entry name" value="AAA"/>
    <property type="match status" value="1"/>
</dbReference>
<dbReference type="InterPro" id="IPR025662">
    <property type="entry name" value="Sigma_54_int_dom_ATP-bd_1"/>
</dbReference>
<evidence type="ECO:0000256" key="1">
    <source>
        <dbReference type="ARBA" id="ARBA00022741"/>
    </source>
</evidence>
<dbReference type="Gene3D" id="3.40.50.300">
    <property type="entry name" value="P-loop containing nucleotide triphosphate hydrolases"/>
    <property type="match status" value="1"/>
</dbReference>
<dbReference type="PANTHER" id="PTHR32071:SF35">
    <property type="entry name" value="ANAEROBIC NITRIC OXIDE REDUCTASE TRANSCRIPTION REGULATOR NORR"/>
    <property type="match status" value="1"/>
</dbReference>
<dbReference type="Pfam" id="PF00158">
    <property type="entry name" value="Sigma54_activat"/>
    <property type="match status" value="1"/>
</dbReference>
<evidence type="ECO:0000313" key="8">
    <source>
        <dbReference type="Proteomes" id="UP000294656"/>
    </source>
</evidence>
<dbReference type="NCBIfam" id="NF003451">
    <property type="entry name" value="PRK05022.1"/>
    <property type="match status" value="1"/>
</dbReference>
<dbReference type="InterPro" id="IPR003018">
    <property type="entry name" value="GAF"/>
</dbReference>
<dbReference type="PROSITE" id="PS00675">
    <property type="entry name" value="SIGMA54_INTERACT_1"/>
    <property type="match status" value="1"/>
</dbReference>
<gene>
    <name evidence="7" type="ORF">DFP79_2177</name>
</gene>
<keyword evidence="5" id="KW-0804">Transcription</keyword>
<evidence type="ECO:0000313" key="7">
    <source>
        <dbReference type="EMBL" id="TDO97360.1"/>
    </source>
</evidence>
<dbReference type="Gene3D" id="1.10.10.60">
    <property type="entry name" value="Homeodomain-like"/>
    <property type="match status" value="1"/>
</dbReference>
<dbReference type="GO" id="GO:0005524">
    <property type="term" value="F:ATP binding"/>
    <property type="evidence" value="ECO:0007669"/>
    <property type="project" value="UniProtKB-KW"/>
</dbReference>
<dbReference type="SUPFAM" id="SSF55781">
    <property type="entry name" value="GAF domain-like"/>
    <property type="match status" value="1"/>
</dbReference>
<dbReference type="RefSeq" id="WP_133503942.1">
    <property type="nucleotide sequence ID" value="NZ_SNXC01000012.1"/>
</dbReference>
<keyword evidence="8" id="KW-1185">Reference proteome</keyword>
<organism evidence="7 8">
    <name type="scientific">Marinomonas balearica</name>
    <dbReference type="NCBI Taxonomy" id="491947"/>
    <lineage>
        <taxon>Bacteria</taxon>
        <taxon>Pseudomonadati</taxon>
        <taxon>Pseudomonadota</taxon>
        <taxon>Gammaproteobacteria</taxon>
        <taxon>Oceanospirillales</taxon>
        <taxon>Oceanospirillaceae</taxon>
        <taxon>Marinomonas</taxon>
    </lineage>
</organism>
<dbReference type="SUPFAM" id="SSF52540">
    <property type="entry name" value="P-loop containing nucleoside triphosphate hydrolases"/>
    <property type="match status" value="1"/>
</dbReference>
<protein>
    <submittedName>
        <fullName evidence="7">Anaerobic nitric oxide reductase transcription regulator</fullName>
    </submittedName>
</protein>
<evidence type="ECO:0000259" key="6">
    <source>
        <dbReference type="PROSITE" id="PS50045"/>
    </source>
</evidence>
<name>A0A4R6M9Q1_9GAMM</name>
<evidence type="ECO:0000256" key="5">
    <source>
        <dbReference type="ARBA" id="ARBA00023163"/>
    </source>
</evidence>
<dbReference type="EMBL" id="SNXC01000012">
    <property type="protein sequence ID" value="TDO97360.1"/>
    <property type="molecule type" value="Genomic_DNA"/>
</dbReference>
<dbReference type="SUPFAM" id="SSF46689">
    <property type="entry name" value="Homeodomain-like"/>
    <property type="match status" value="1"/>
</dbReference>
<dbReference type="GO" id="GO:0006355">
    <property type="term" value="P:regulation of DNA-templated transcription"/>
    <property type="evidence" value="ECO:0007669"/>
    <property type="project" value="InterPro"/>
</dbReference>
<dbReference type="FunFam" id="3.40.50.300:FF:000006">
    <property type="entry name" value="DNA-binding transcriptional regulator NtrC"/>
    <property type="match status" value="1"/>
</dbReference>
<accession>A0A4R6M9Q1</accession>
<dbReference type="InterPro" id="IPR009057">
    <property type="entry name" value="Homeodomain-like_sf"/>
</dbReference>
<feature type="domain" description="Sigma-54 factor interaction" evidence="6">
    <location>
        <begin position="201"/>
        <end position="430"/>
    </location>
</feature>
<keyword evidence="3" id="KW-0805">Transcription regulation</keyword>
<sequence length="546" mass="60215">MTQIRPTSVNKVTQSSLLNLAMDLASVTAQSNRFELLISAVRGAINCDAVVLLECRENVLVPLAQRGLLDDVLGRHFVIDEHPRLAAICEDRYPVRFAADSPLPDPYDGMVVGHDDLSVHSCMGIPLYLEGSLIGAVTLDSIAPNEFDEIDSRALDIIAAMAAMALNTSMLMSKLERKSHRAQSLVQALTEDEHLKEGSSILGQSEVMSKLMQSIELVAPSDFAVLIEGETGVGKELVARKLHSLSQRSSAPMVYVNCAAIPQHLIESELFGHVKGAFTGADRDRDGKFLLADGGTLFLDEIGELPLEVQGTLLRAIQNQEIQAVGRDKTKNVDVRIIAATNRVLSDEVENKRFRADLFHRLSVFPVHVPPLRERQGDTLLLAGHFAEQYRRKLGLRQLIISESAGEVLRGYQWPGNVRELEHVISRAALLARSDQQSELTVIGPSHLTGIQEGKYTAFSQPEPQLSSEDARQFSSKDEFSNTDVHPVVNLKEATERYQKGIILDALRRKEGNWAQAARELSMDRANLVRLGKRLGITVHKSVVPN</sequence>
<dbReference type="SMART" id="SM00065">
    <property type="entry name" value="GAF"/>
    <property type="match status" value="1"/>
</dbReference>
<dbReference type="Pfam" id="PF01590">
    <property type="entry name" value="GAF"/>
    <property type="match status" value="1"/>
</dbReference>
<dbReference type="Pfam" id="PF25601">
    <property type="entry name" value="AAA_lid_14"/>
    <property type="match status" value="1"/>
</dbReference>
<dbReference type="PROSITE" id="PS50045">
    <property type="entry name" value="SIGMA54_INTERACT_4"/>
    <property type="match status" value="1"/>
</dbReference>
<dbReference type="PANTHER" id="PTHR32071">
    <property type="entry name" value="TRANSCRIPTIONAL REGULATORY PROTEIN"/>
    <property type="match status" value="1"/>
</dbReference>
<dbReference type="InterPro" id="IPR025943">
    <property type="entry name" value="Sigma_54_int_dom_ATP-bd_2"/>
</dbReference>
<dbReference type="OrthoDB" id="9804019at2"/>
<keyword evidence="4" id="KW-0238">DNA-binding</keyword>
<dbReference type="InterPro" id="IPR025944">
    <property type="entry name" value="Sigma_54_int_dom_CS"/>
</dbReference>
<dbReference type="InterPro" id="IPR003593">
    <property type="entry name" value="AAA+_ATPase"/>
</dbReference>
<evidence type="ECO:0000256" key="3">
    <source>
        <dbReference type="ARBA" id="ARBA00023015"/>
    </source>
</evidence>
<keyword evidence="1" id="KW-0547">Nucleotide-binding</keyword>
<dbReference type="InterPro" id="IPR002078">
    <property type="entry name" value="Sigma_54_int"/>
</dbReference>
<proteinExistence type="predicted"/>
<evidence type="ECO:0000256" key="2">
    <source>
        <dbReference type="ARBA" id="ARBA00022840"/>
    </source>
</evidence>
<dbReference type="Gene3D" id="1.10.8.60">
    <property type="match status" value="1"/>
</dbReference>
<dbReference type="InterPro" id="IPR029016">
    <property type="entry name" value="GAF-like_dom_sf"/>
</dbReference>
<reference evidence="7 8" key="1">
    <citation type="submission" date="2019-03" db="EMBL/GenBank/DDBJ databases">
        <title>Genomic Encyclopedia of Type Strains, Phase III (KMG-III): the genomes of soil and plant-associated and newly described type strains.</title>
        <authorList>
            <person name="Whitman W."/>
        </authorList>
    </citation>
    <scope>NUCLEOTIDE SEQUENCE [LARGE SCALE GENOMIC DNA]</scope>
    <source>
        <strain evidence="7 8">CECT 7378</strain>
    </source>
</reference>
<keyword evidence="2" id="KW-0067">ATP-binding</keyword>
<dbReference type="Gene3D" id="3.30.450.40">
    <property type="match status" value="1"/>
</dbReference>